<gene>
    <name evidence="1" type="ORF">BACCAP_03779</name>
</gene>
<proteinExistence type="predicted"/>
<organism evidence="1 2">
    <name type="scientific">Pseudoflavonifractor capillosus ATCC 29799</name>
    <dbReference type="NCBI Taxonomy" id="411467"/>
    <lineage>
        <taxon>Bacteria</taxon>
        <taxon>Bacillati</taxon>
        <taxon>Bacillota</taxon>
        <taxon>Clostridia</taxon>
        <taxon>Eubacteriales</taxon>
        <taxon>Oscillospiraceae</taxon>
        <taxon>Pseudoflavonifractor</taxon>
    </lineage>
</organism>
<dbReference type="Proteomes" id="UP000003639">
    <property type="component" value="Unassembled WGS sequence"/>
</dbReference>
<dbReference type="EMBL" id="AAXG02000034">
    <property type="protein sequence ID" value="EDM98478.1"/>
    <property type="molecule type" value="Genomic_DNA"/>
</dbReference>
<evidence type="ECO:0000313" key="2">
    <source>
        <dbReference type="Proteomes" id="UP000003639"/>
    </source>
</evidence>
<reference evidence="1 2" key="2">
    <citation type="submission" date="2007-06" db="EMBL/GenBank/DDBJ databases">
        <title>Draft genome sequence of Pseudoflavonifractor capillosus ATCC 29799.</title>
        <authorList>
            <person name="Sudarsanam P."/>
            <person name="Ley R."/>
            <person name="Guruge J."/>
            <person name="Turnbaugh P.J."/>
            <person name="Mahowald M."/>
            <person name="Liep D."/>
            <person name="Gordon J."/>
        </authorList>
    </citation>
    <scope>NUCLEOTIDE SEQUENCE [LARGE SCALE GENOMIC DNA]</scope>
    <source>
        <strain evidence="1 2">ATCC 29799</strain>
    </source>
</reference>
<reference evidence="1 2" key="1">
    <citation type="submission" date="2007-04" db="EMBL/GenBank/DDBJ databases">
        <authorList>
            <person name="Fulton L."/>
            <person name="Clifton S."/>
            <person name="Fulton B."/>
            <person name="Xu J."/>
            <person name="Minx P."/>
            <person name="Pepin K.H."/>
            <person name="Johnson M."/>
            <person name="Thiruvilangam P."/>
            <person name="Bhonagiri V."/>
            <person name="Nash W.E."/>
            <person name="Mardis E.R."/>
            <person name="Wilson R.K."/>
        </authorList>
    </citation>
    <scope>NUCLEOTIDE SEQUENCE [LARGE SCALE GENOMIC DNA]</scope>
    <source>
        <strain evidence="1 2">ATCC 29799</strain>
    </source>
</reference>
<protein>
    <submittedName>
        <fullName evidence="1">Uncharacterized protein</fullName>
    </submittedName>
</protein>
<name>A6NZX6_9FIRM</name>
<dbReference type="AlphaFoldDB" id="A6NZX6"/>
<comment type="caution">
    <text evidence="1">The sequence shown here is derived from an EMBL/GenBank/DDBJ whole genome shotgun (WGS) entry which is preliminary data.</text>
</comment>
<evidence type="ECO:0000313" key="1">
    <source>
        <dbReference type="EMBL" id="EDM98478.1"/>
    </source>
</evidence>
<accession>A6NZX6</accession>
<keyword evidence="2" id="KW-1185">Reference proteome</keyword>
<sequence>MRWGKQNVCTADSLLAKTNHPLRKCYHINGNMSRAFAKK</sequence>